<protein>
    <submittedName>
        <fullName evidence="2">Helix-turn-helix domain-containing protein</fullName>
    </submittedName>
</protein>
<gene>
    <name evidence="2" type="ORF">I4I82_33000</name>
</gene>
<dbReference type="CDD" id="cd00093">
    <property type="entry name" value="HTH_XRE"/>
    <property type="match status" value="1"/>
</dbReference>
<dbReference type="InterPro" id="IPR043917">
    <property type="entry name" value="DUF5753"/>
</dbReference>
<dbReference type="RefSeq" id="WP_218596584.1">
    <property type="nucleotide sequence ID" value="NZ_JADQDE010000015.1"/>
</dbReference>
<comment type="caution">
    <text evidence="2">The sequence shown here is derived from an EMBL/GenBank/DDBJ whole genome shotgun (WGS) entry which is preliminary data.</text>
</comment>
<dbReference type="Proteomes" id="UP000694300">
    <property type="component" value="Unassembled WGS sequence"/>
</dbReference>
<proteinExistence type="predicted"/>
<evidence type="ECO:0000313" key="2">
    <source>
        <dbReference type="EMBL" id="MBW0132466.1"/>
    </source>
</evidence>
<dbReference type="Pfam" id="PF19054">
    <property type="entry name" value="DUF5753"/>
    <property type="match status" value="1"/>
</dbReference>
<keyword evidence="3" id="KW-1185">Reference proteome</keyword>
<reference evidence="2 3" key="1">
    <citation type="submission" date="2020-11" db="EMBL/GenBank/DDBJ databases">
        <title>Pseudonocardia abyssalis sp. nov. and Pseudonocardia oceani sp. nov., description and phylogenomic analysis of two novel actinomycetes isolated from the deep Southern Ocean.</title>
        <authorList>
            <person name="Parra J."/>
        </authorList>
    </citation>
    <scope>NUCLEOTIDE SEQUENCE [LARGE SCALE GENOMIC DNA]</scope>
    <source>
        <strain evidence="3">KRD185</strain>
    </source>
</reference>
<accession>A0ABS6UJQ7</accession>
<name>A0ABS6UJQ7_9PSEU</name>
<dbReference type="Pfam" id="PF13560">
    <property type="entry name" value="HTH_31"/>
    <property type="match status" value="1"/>
</dbReference>
<dbReference type="InterPro" id="IPR001387">
    <property type="entry name" value="Cro/C1-type_HTH"/>
</dbReference>
<sequence>MSSARDADARPTRSGLSGRLRALREATVPRVSQTAAAKAIGASQNKISRAETGHWVLTAEEVRTLARLYGAGRDEQRTLAGWADALAPGEVDARVILRRGGGTAAFQARVRQLEEGAELIRAFQPGMVLGQLQTESYARAVFGGDEAAVAERLRRSQLLLSDSSRRWVLIQPLGALLWNLGGAAVMAEQIEALVTASRLPHVDLRIIGPEQPMTFAVTHGFHLYDHRAVVVGILTGTTIDDDQRAVAQYGDVFADLHAAGVGGDQARSVLARLAADYRRG</sequence>
<feature type="domain" description="HTH cro/C1-type" evidence="1">
    <location>
        <begin position="19"/>
        <end position="76"/>
    </location>
</feature>
<evidence type="ECO:0000313" key="3">
    <source>
        <dbReference type="Proteomes" id="UP000694300"/>
    </source>
</evidence>
<dbReference type="SMART" id="SM00530">
    <property type="entry name" value="HTH_XRE"/>
    <property type="match status" value="1"/>
</dbReference>
<evidence type="ECO:0000259" key="1">
    <source>
        <dbReference type="SMART" id="SM00530"/>
    </source>
</evidence>
<dbReference type="EMBL" id="JADQDF010000002">
    <property type="protein sequence ID" value="MBW0132466.1"/>
    <property type="molecule type" value="Genomic_DNA"/>
</dbReference>
<organism evidence="2 3">
    <name type="scientific">Pseudonocardia oceani</name>
    <dbReference type="NCBI Taxonomy" id="2792013"/>
    <lineage>
        <taxon>Bacteria</taxon>
        <taxon>Bacillati</taxon>
        <taxon>Actinomycetota</taxon>
        <taxon>Actinomycetes</taxon>
        <taxon>Pseudonocardiales</taxon>
        <taxon>Pseudonocardiaceae</taxon>
        <taxon>Pseudonocardia</taxon>
    </lineage>
</organism>